<dbReference type="EMBL" id="BARU01016977">
    <property type="protein sequence ID" value="GAH54827.1"/>
    <property type="molecule type" value="Genomic_DNA"/>
</dbReference>
<dbReference type="Gene3D" id="3.40.50.2000">
    <property type="entry name" value="Glycogen Phosphorylase B"/>
    <property type="match status" value="2"/>
</dbReference>
<dbReference type="PANTHER" id="PTHR43174">
    <property type="entry name" value="UDP-N-ACETYLGLUCOSAMINE 2-EPIMERASE"/>
    <property type="match status" value="1"/>
</dbReference>
<dbReference type="SUPFAM" id="SSF53756">
    <property type="entry name" value="UDP-Glycosyltransferase/glycogen phosphorylase"/>
    <property type="match status" value="1"/>
</dbReference>
<reference evidence="2" key="1">
    <citation type="journal article" date="2014" name="Front. Microbiol.">
        <title>High frequency of phylogenetically diverse reductive dehalogenase-homologous genes in deep subseafloor sedimentary metagenomes.</title>
        <authorList>
            <person name="Kawai M."/>
            <person name="Futagami T."/>
            <person name="Toyoda A."/>
            <person name="Takaki Y."/>
            <person name="Nishi S."/>
            <person name="Hori S."/>
            <person name="Arai W."/>
            <person name="Tsubouchi T."/>
            <person name="Morono Y."/>
            <person name="Uchiyama I."/>
            <person name="Ito T."/>
            <person name="Fujiyama A."/>
            <person name="Inagaki F."/>
            <person name="Takami H."/>
        </authorList>
    </citation>
    <scope>NUCLEOTIDE SEQUENCE</scope>
    <source>
        <strain evidence="2">Expedition CK06-06</strain>
    </source>
</reference>
<dbReference type="InterPro" id="IPR029767">
    <property type="entry name" value="WecB-like"/>
</dbReference>
<feature type="non-terminal residue" evidence="2">
    <location>
        <position position="302"/>
    </location>
</feature>
<proteinExistence type="predicted"/>
<dbReference type="PANTHER" id="PTHR43174:SF1">
    <property type="entry name" value="UDP-N-ACETYLGLUCOSAMINE 2-EPIMERASE"/>
    <property type="match status" value="1"/>
</dbReference>
<dbReference type="InterPro" id="IPR003331">
    <property type="entry name" value="UDP_GlcNAc_Epimerase_2_dom"/>
</dbReference>
<name>X1GC73_9ZZZZ</name>
<protein>
    <recommendedName>
        <fullName evidence="1">UDP-N-acetylglucosamine 2-epimerase domain-containing protein</fullName>
    </recommendedName>
</protein>
<comment type="caution">
    <text evidence="2">The sequence shown here is derived from an EMBL/GenBank/DDBJ whole genome shotgun (WGS) entry which is preliminary data.</text>
</comment>
<evidence type="ECO:0000259" key="1">
    <source>
        <dbReference type="Pfam" id="PF02350"/>
    </source>
</evidence>
<gene>
    <name evidence="2" type="ORF">S03H2_28182</name>
</gene>
<organism evidence="2">
    <name type="scientific">marine sediment metagenome</name>
    <dbReference type="NCBI Taxonomy" id="412755"/>
    <lineage>
        <taxon>unclassified sequences</taxon>
        <taxon>metagenomes</taxon>
        <taxon>ecological metagenomes</taxon>
    </lineage>
</organism>
<dbReference type="CDD" id="cd03786">
    <property type="entry name" value="GTB_UDP-GlcNAc_2-Epimerase"/>
    <property type="match status" value="1"/>
</dbReference>
<feature type="domain" description="UDP-N-acetylglucosamine 2-epimerase" evidence="1">
    <location>
        <begin position="1"/>
        <end position="292"/>
    </location>
</feature>
<sequence length="302" mass="34012">VFFDDLGIPEPDVHLNVGSASHAVQTANIMIEFERELIKEEPSLVVVVGDVNSTIACALVAKKLHVKVAHIEAGLRSFDMKMPEEINRLLTDQISDFLFTTEKSAALNLKREGISADKIFFVGNVMIDTLITNLEKAKKLNLLDKYNLKKNDYALITLHRPSNVDTKENLEKMLNILNFLQKKVKIFFPIHPRTKKNLEKFDLEKNVKGLNIVLSNPIGYLEFLNLMTNSRLILTDSGGIQEEASYLKIPILTAREGTERPITVDEGTNTIIGNDLAKAKKYIEEIFVNNYKKGQDIENGMA</sequence>
<accession>X1GC73</accession>
<evidence type="ECO:0000313" key="2">
    <source>
        <dbReference type="EMBL" id="GAH54827.1"/>
    </source>
</evidence>
<dbReference type="AlphaFoldDB" id="X1GC73"/>
<feature type="non-terminal residue" evidence="2">
    <location>
        <position position="1"/>
    </location>
</feature>
<dbReference type="NCBIfam" id="TIGR00236">
    <property type="entry name" value="wecB"/>
    <property type="match status" value="1"/>
</dbReference>
<dbReference type="Pfam" id="PF02350">
    <property type="entry name" value="Epimerase_2"/>
    <property type="match status" value="1"/>
</dbReference>